<gene>
    <name evidence="1" type="ORF">PIB30_014668</name>
</gene>
<keyword evidence="2" id="KW-1185">Reference proteome</keyword>
<proteinExistence type="predicted"/>
<evidence type="ECO:0000313" key="1">
    <source>
        <dbReference type="EMBL" id="MED6144320.1"/>
    </source>
</evidence>
<evidence type="ECO:0000313" key="2">
    <source>
        <dbReference type="Proteomes" id="UP001341840"/>
    </source>
</evidence>
<dbReference type="EMBL" id="JASCZI010090660">
    <property type="protein sequence ID" value="MED6144320.1"/>
    <property type="molecule type" value="Genomic_DNA"/>
</dbReference>
<comment type="caution">
    <text evidence="1">The sequence shown here is derived from an EMBL/GenBank/DDBJ whole genome shotgun (WGS) entry which is preliminary data.</text>
</comment>
<sequence length="83" mass="9258">MEMALPTWRRQQGRRLQRGGACAEGASYVADSDRVGASDTWHTQIFRIQQHFPQHPFSYLGYLVYPIPPPHIGAAGSSSSRTT</sequence>
<accession>A0ABU6T7K9</accession>
<protein>
    <submittedName>
        <fullName evidence="1">Uncharacterized protein</fullName>
    </submittedName>
</protein>
<name>A0ABU6T7K9_9FABA</name>
<feature type="non-terminal residue" evidence="1">
    <location>
        <position position="83"/>
    </location>
</feature>
<reference evidence="1 2" key="1">
    <citation type="journal article" date="2023" name="Plants (Basel)">
        <title>Bridging the Gap: Combining Genomics and Transcriptomics Approaches to Understand Stylosanthes scabra, an Orphan Legume from the Brazilian Caatinga.</title>
        <authorList>
            <person name="Ferreira-Neto J.R.C."/>
            <person name="da Silva M.D."/>
            <person name="Binneck E."/>
            <person name="de Melo N.F."/>
            <person name="da Silva R.H."/>
            <person name="de Melo A.L.T.M."/>
            <person name="Pandolfi V."/>
            <person name="Bustamante F.O."/>
            <person name="Brasileiro-Vidal A.C."/>
            <person name="Benko-Iseppon A.M."/>
        </authorList>
    </citation>
    <scope>NUCLEOTIDE SEQUENCE [LARGE SCALE GENOMIC DNA]</scope>
    <source>
        <tissue evidence="1">Leaves</tissue>
    </source>
</reference>
<dbReference type="Proteomes" id="UP001341840">
    <property type="component" value="Unassembled WGS sequence"/>
</dbReference>
<organism evidence="1 2">
    <name type="scientific">Stylosanthes scabra</name>
    <dbReference type="NCBI Taxonomy" id="79078"/>
    <lineage>
        <taxon>Eukaryota</taxon>
        <taxon>Viridiplantae</taxon>
        <taxon>Streptophyta</taxon>
        <taxon>Embryophyta</taxon>
        <taxon>Tracheophyta</taxon>
        <taxon>Spermatophyta</taxon>
        <taxon>Magnoliopsida</taxon>
        <taxon>eudicotyledons</taxon>
        <taxon>Gunneridae</taxon>
        <taxon>Pentapetalae</taxon>
        <taxon>rosids</taxon>
        <taxon>fabids</taxon>
        <taxon>Fabales</taxon>
        <taxon>Fabaceae</taxon>
        <taxon>Papilionoideae</taxon>
        <taxon>50 kb inversion clade</taxon>
        <taxon>dalbergioids sensu lato</taxon>
        <taxon>Dalbergieae</taxon>
        <taxon>Pterocarpus clade</taxon>
        <taxon>Stylosanthes</taxon>
    </lineage>
</organism>